<dbReference type="PROSITE" id="PS50048">
    <property type="entry name" value="ZN2_CY6_FUNGAL_2"/>
    <property type="match status" value="1"/>
</dbReference>
<protein>
    <recommendedName>
        <fullName evidence="3">Zn(2)-C6 fungal-type domain-containing protein</fullName>
    </recommendedName>
</protein>
<dbReference type="Pfam" id="PF00172">
    <property type="entry name" value="Zn_clus"/>
    <property type="match status" value="1"/>
</dbReference>
<name>A0A1X2IET3_9FUNG</name>
<dbReference type="AlphaFoldDB" id="A0A1X2IET3"/>
<dbReference type="CDD" id="cd00067">
    <property type="entry name" value="GAL4"/>
    <property type="match status" value="1"/>
</dbReference>
<dbReference type="Gene3D" id="4.10.240.10">
    <property type="entry name" value="Zn(2)-C6 fungal-type DNA-binding domain"/>
    <property type="match status" value="1"/>
</dbReference>
<proteinExistence type="predicted"/>
<sequence>MAIDEPQMSTTTAEPRKKRAKIVSACGECRRRKTKCNGELPCRSCHKADVSCVYPVISHAEDKRNHLSKAALEAIEDRLKAIEDMLHTILRSQTVVAELPAAAVNQFLHSKDLTSPPSPPPTFSSAALPRAALYNHIQQSSSISTSSSASSFVALPPTTAQQQQSLSYTSSLPSPKQQQHQKPIITASSPEVRLPSIHDLSVHLVYSSPPLGEIKQETKDVTAATDLLPPPLGYSSYYTRNNCRYETSSDLPMDENILASNKKRKRS</sequence>
<dbReference type="InterPro" id="IPR036864">
    <property type="entry name" value="Zn2-C6_fun-type_DNA-bd_sf"/>
</dbReference>
<feature type="region of interest" description="Disordered" evidence="2">
    <location>
        <begin position="245"/>
        <end position="267"/>
    </location>
</feature>
<gene>
    <name evidence="4" type="ORF">BCR42DRAFT_416550</name>
</gene>
<dbReference type="InterPro" id="IPR001138">
    <property type="entry name" value="Zn2Cys6_DnaBD"/>
</dbReference>
<dbReference type="PANTHER" id="PTHR46910:SF23">
    <property type="entry name" value="THIAMINE REPRESSIBLE GENES REGULATORY PROTEIN THI1"/>
    <property type="match status" value="1"/>
</dbReference>
<evidence type="ECO:0000313" key="4">
    <source>
        <dbReference type="EMBL" id="ORZ15169.1"/>
    </source>
</evidence>
<keyword evidence="5" id="KW-1185">Reference proteome</keyword>
<feature type="compositionally biased region" description="Low complexity" evidence="2">
    <location>
        <begin position="164"/>
        <end position="175"/>
    </location>
</feature>
<organism evidence="4 5">
    <name type="scientific">Absidia repens</name>
    <dbReference type="NCBI Taxonomy" id="90262"/>
    <lineage>
        <taxon>Eukaryota</taxon>
        <taxon>Fungi</taxon>
        <taxon>Fungi incertae sedis</taxon>
        <taxon>Mucoromycota</taxon>
        <taxon>Mucoromycotina</taxon>
        <taxon>Mucoromycetes</taxon>
        <taxon>Mucorales</taxon>
        <taxon>Cunninghamellaceae</taxon>
        <taxon>Absidia</taxon>
    </lineage>
</organism>
<feature type="region of interest" description="Disordered" evidence="2">
    <location>
        <begin position="164"/>
        <end position="183"/>
    </location>
</feature>
<comment type="caution">
    <text evidence="4">The sequence shown here is derived from an EMBL/GenBank/DDBJ whole genome shotgun (WGS) entry which is preliminary data.</text>
</comment>
<evidence type="ECO:0000313" key="5">
    <source>
        <dbReference type="Proteomes" id="UP000193560"/>
    </source>
</evidence>
<evidence type="ECO:0000256" key="1">
    <source>
        <dbReference type="ARBA" id="ARBA00023242"/>
    </source>
</evidence>
<dbReference type="PANTHER" id="PTHR46910">
    <property type="entry name" value="TRANSCRIPTION FACTOR PDR1"/>
    <property type="match status" value="1"/>
</dbReference>
<dbReference type="Proteomes" id="UP000193560">
    <property type="component" value="Unassembled WGS sequence"/>
</dbReference>
<dbReference type="GO" id="GO:0008270">
    <property type="term" value="F:zinc ion binding"/>
    <property type="evidence" value="ECO:0007669"/>
    <property type="project" value="InterPro"/>
</dbReference>
<dbReference type="PROSITE" id="PS00463">
    <property type="entry name" value="ZN2_CY6_FUNGAL_1"/>
    <property type="match status" value="1"/>
</dbReference>
<dbReference type="InterPro" id="IPR050987">
    <property type="entry name" value="AtrR-like"/>
</dbReference>
<dbReference type="SMART" id="SM00066">
    <property type="entry name" value="GAL4"/>
    <property type="match status" value="1"/>
</dbReference>
<evidence type="ECO:0000256" key="2">
    <source>
        <dbReference type="SAM" id="MobiDB-lite"/>
    </source>
</evidence>
<dbReference type="STRING" id="90262.A0A1X2IET3"/>
<reference evidence="4 5" key="1">
    <citation type="submission" date="2016-07" db="EMBL/GenBank/DDBJ databases">
        <title>Pervasive Adenine N6-methylation of Active Genes in Fungi.</title>
        <authorList>
            <consortium name="DOE Joint Genome Institute"/>
            <person name="Mondo S.J."/>
            <person name="Dannebaum R.O."/>
            <person name="Kuo R.C."/>
            <person name="Labutti K."/>
            <person name="Haridas S."/>
            <person name="Kuo A."/>
            <person name="Salamov A."/>
            <person name="Ahrendt S.R."/>
            <person name="Lipzen A."/>
            <person name="Sullivan W."/>
            <person name="Andreopoulos W.B."/>
            <person name="Clum A."/>
            <person name="Lindquist E."/>
            <person name="Daum C."/>
            <person name="Ramamoorthy G.K."/>
            <person name="Gryganskyi A."/>
            <person name="Culley D."/>
            <person name="Magnuson J.K."/>
            <person name="James T.Y."/>
            <person name="O'Malley M.A."/>
            <person name="Stajich J.E."/>
            <person name="Spatafora J.W."/>
            <person name="Visel A."/>
            <person name="Grigoriev I.V."/>
        </authorList>
    </citation>
    <scope>NUCLEOTIDE SEQUENCE [LARGE SCALE GENOMIC DNA]</scope>
    <source>
        <strain evidence="4 5">NRRL 1336</strain>
    </source>
</reference>
<accession>A0A1X2IET3</accession>
<dbReference type="OrthoDB" id="3362851at2759"/>
<dbReference type="SUPFAM" id="SSF57701">
    <property type="entry name" value="Zn2/Cys6 DNA-binding domain"/>
    <property type="match status" value="1"/>
</dbReference>
<keyword evidence="1" id="KW-0539">Nucleus</keyword>
<evidence type="ECO:0000259" key="3">
    <source>
        <dbReference type="PROSITE" id="PS50048"/>
    </source>
</evidence>
<feature type="domain" description="Zn(2)-C6 fungal-type" evidence="3">
    <location>
        <begin position="25"/>
        <end position="54"/>
    </location>
</feature>
<dbReference type="GO" id="GO:0000981">
    <property type="term" value="F:DNA-binding transcription factor activity, RNA polymerase II-specific"/>
    <property type="evidence" value="ECO:0007669"/>
    <property type="project" value="InterPro"/>
</dbReference>
<dbReference type="EMBL" id="MCGE01000013">
    <property type="protein sequence ID" value="ORZ15169.1"/>
    <property type="molecule type" value="Genomic_DNA"/>
</dbReference>